<evidence type="ECO:0000313" key="5">
    <source>
        <dbReference type="EMBL" id="KAF0806916.1"/>
    </source>
</evidence>
<protein>
    <submittedName>
        <fullName evidence="5">TetR family transcriptional regulator</fullName>
    </submittedName>
</protein>
<feature type="DNA-binding region" description="H-T-H motif" evidence="2">
    <location>
        <begin position="41"/>
        <end position="60"/>
    </location>
</feature>
<gene>
    <name evidence="5" type="ORF">A6D6_01280</name>
</gene>
<dbReference type="SUPFAM" id="SSF48498">
    <property type="entry name" value="Tetracyclin repressor-like, C-terminal domain"/>
    <property type="match status" value="1"/>
</dbReference>
<name>A0ABQ6YAN3_9GAMM</name>
<dbReference type="InterPro" id="IPR050109">
    <property type="entry name" value="HTH-type_TetR-like_transc_reg"/>
</dbReference>
<organism evidence="5 6">
    <name type="scientific">Alcanivorax xiamenensis</name>
    <dbReference type="NCBI Taxonomy" id="1177156"/>
    <lineage>
        <taxon>Bacteria</taxon>
        <taxon>Pseudomonadati</taxon>
        <taxon>Pseudomonadota</taxon>
        <taxon>Gammaproteobacteria</taxon>
        <taxon>Oceanospirillales</taxon>
        <taxon>Alcanivoracaceae</taxon>
        <taxon>Alcanivorax</taxon>
    </lineage>
</organism>
<sequence>MSPPRGRRPGRPETGTGPDQRSQLLDVAVRQFSEHGISGTPLSRIAREARVTPALMHYYFGNKEQLVEAVVRERLLALIAPALDSITEHAPDDGAGQILDRFVVTILETVSGASWLPPLWVREVLTEGGQLREMLVREVAPRVAGTITDAIERDQRRGLLNPDIEPRLVPISLIGLTIFALATRSLWSRFPGNQNIDTATLIRHVRALLHGGLTGG</sequence>
<dbReference type="Pfam" id="PF00440">
    <property type="entry name" value="TetR_N"/>
    <property type="match status" value="1"/>
</dbReference>
<evidence type="ECO:0000256" key="1">
    <source>
        <dbReference type="ARBA" id="ARBA00023125"/>
    </source>
</evidence>
<dbReference type="PANTHER" id="PTHR30055:SF235">
    <property type="entry name" value="TRANSCRIPTIONAL REGULATORY PROTEIN"/>
    <property type="match status" value="1"/>
</dbReference>
<reference evidence="5 6" key="1">
    <citation type="submission" date="2012-09" db="EMBL/GenBank/DDBJ databases">
        <title>Genome Sequence of alkane-degrading Bacterium Alcanivorax sp. 6-D-6.</title>
        <authorList>
            <person name="Lai Q."/>
            <person name="Shao Z."/>
        </authorList>
    </citation>
    <scope>NUCLEOTIDE SEQUENCE [LARGE SCALE GENOMIC DNA]</scope>
    <source>
        <strain evidence="5 6">6-D-6</strain>
    </source>
</reference>
<keyword evidence="1 2" id="KW-0238">DNA-binding</keyword>
<dbReference type="RefSeq" id="WP_159660256.1">
    <property type="nucleotide sequence ID" value="NZ_AQPF01000006.1"/>
</dbReference>
<evidence type="ECO:0000259" key="4">
    <source>
        <dbReference type="PROSITE" id="PS50977"/>
    </source>
</evidence>
<dbReference type="PANTHER" id="PTHR30055">
    <property type="entry name" value="HTH-TYPE TRANSCRIPTIONAL REGULATOR RUTR"/>
    <property type="match status" value="1"/>
</dbReference>
<dbReference type="InterPro" id="IPR001647">
    <property type="entry name" value="HTH_TetR"/>
</dbReference>
<dbReference type="SUPFAM" id="SSF46689">
    <property type="entry name" value="Homeodomain-like"/>
    <property type="match status" value="1"/>
</dbReference>
<dbReference type="PRINTS" id="PR00455">
    <property type="entry name" value="HTHTETR"/>
</dbReference>
<dbReference type="PROSITE" id="PS50977">
    <property type="entry name" value="HTH_TETR_2"/>
    <property type="match status" value="1"/>
</dbReference>
<dbReference type="Proteomes" id="UP000771797">
    <property type="component" value="Unassembled WGS sequence"/>
</dbReference>
<dbReference type="InterPro" id="IPR036271">
    <property type="entry name" value="Tet_transcr_reg_TetR-rel_C_sf"/>
</dbReference>
<evidence type="ECO:0000256" key="3">
    <source>
        <dbReference type="SAM" id="MobiDB-lite"/>
    </source>
</evidence>
<feature type="region of interest" description="Disordered" evidence="3">
    <location>
        <begin position="1"/>
        <end position="21"/>
    </location>
</feature>
<evidence type="ECO:0000256" key="2">
    <source>
        <dbReference type="PROSITE-ProRule" id="PRU00335"/>
    </source>
</evidence>
<proteinExistence type="predicted"/>
<accession>A0ABQ6YAN3</accession>
<dbReference type="Gene3D" id="1.10.357.10">
    <property type="entry name" value="Tetracycline Repressor, domain 2"/>
    <property type="match status" value="1"/>
</dbReference>
<keyword evidence="6" id="KW-1185">Reference proteome</keyword>
<dbReference type="EMBL" id="AQPF01000006">
    <property type="protein sequence ID" value="KAF0806916.1"/>
    <property type="molecule type" value="Genomic_DNA"/>
</dbReference>
<feature type="domain" description="HTH tetR-type" evidence="4">
    <location>
        <begin position="18"/>
        <end position="78"/>
    </location>
</feature>
<evidence type="ECO:0000313" key="6">
    <source>
        <dbReference type="Proteomes" id="UP000771797"/>
    </source>
</evidence>
<dbReference type="InterPro" id="IPR009057">
    <property type="entry name" value="Homeodomain-like_sf"/>
</dbReference>
<comment type="caution">
    <text evidence="5">The sequence shown here is derived from an EMBL/GenBank/DDBJ whole genome shotgun (WGS) entry which is preliminary data.</text>
</comment>